<evidence type="ECO:0000256" key="8">
    <source>
        <dbReference type="SAM" id="MobiDB-lite"/>
    </source>
</evidence>
<keyword evidence="6" id="KW-0560">Oxidoreductase</keyword>
<feature type="region of interest" description="Disordered" evidence="8">
    <location>
        <begin position="465"/>
        <end position="502"/>
    </location>
</feature>
<keyword evidence="7" id="KW-0446">Lipid-binding</keyword>
<evidence type="ECO:0000259" key="9">
    <source>
        <dbReference type="PROSITE" id="PS51228"/>
    </source>
</evidence>
<dbReference type="PRINTS" id="PR00081">
    <property type="entry name" value="GDHRDH"/>
</dbReference>
<dbReference type="PANTHER" id="PTHR24320">
    <property type="entry name" value="RETINOL DEHYDROGENASE"/>
    <property type="match status" value="1"/>
</dbReference>
<dbReference type="InterPro" id="IPR035984">
    <property type="entry name" value="Acyl-CoA-binding_sf"/>
</dbReference>
<name>A0ABQ7YTU0_BRANA</name>
<protein>
    <recommendedName>
        <fullName evidence="9">ACB domain-containing protein</fullName>
    </recommendedName>
</protein>
<dbReference type="EMBL" id="JAGKQM010000017">
    <property type="protein sequence ID" value="KAH0871290.1"/>
    <property type="molecule type" value="Genomic_DNA"/>
</dbReference>
<dbReference type="Gene3D" id="3.40.50.720">
    <property type="entry name" value="NAD(P)-binding Rossmann-like Domain"/>
    <property type="match status" value="1"/>
</dbReference>
<sequence length="637" mass="70816">MNLLTLSISKKKMSDEKASSKKKESLGWMEWVRGWSSVFGEILFQRITASHLLNPLPPHLRCHWLHQRHWPQLAEAGAHVVMAVRNTKAAQELIQQWQNEWSGKGLPLNAMELDLLSLDSVARFADAWNARLGPLHVLINNAGIFAMGEAQKFSEDGYEQHMQVNHLAPALLSVLLLPSLIRGSPSRIINVNSVMHSVGFVDPDDMNVVSGRRKYSSVVGYSSSKLAQMSLPILFKKLPLETGVSVICLSPGVVLTNVARDLPRIFQALYAVIPYFIFSPQEGCRSSLFSATDPQIPEYWETLKTDDWPVCPFISQDCRPTNPSEEAHNTETAHRVWEKTLELVGLPVGAKGKMSNADMDLSKNSRPRKQQQKVHMLNVPLTDQKVPQACGVLRKGQRKGVRMFDCWLKRHALAAIPWLTSKKMGDWLQLAQSVILGLIVSYLLAKLISIVVTFKEDNLFLARHPEPESEVDSRRVESSTVGGEADSVVAEQGSSRGEDDDWEGVESTELDEAFSAATLFVTTAAADRLSRKVPSDVQKQLYGLYKIATEGPCTAPQPSALKLTARAKWQAWRKLGAMPTEEAMEKYIEIVTQLYPTWLDCGLKAGSRNDAVSSSGGTIGTVFSSLVYEEESQNELK</sequence>
<feature type="domain" description="ACB" evidence="9">
    <location>
        <begin position="510"/>
        <end position="600"/>
    </location>
</feature>
<evidence type="ECO:0000256" key="5">
    <source>
        <dbReference type="ARBA" id="ARBA00022640"/>
    </source>
</evidence>
<gene>
    <name evidence="10" type="ORF">HID58_078312</name>
</gene>
<dbReference type="Proteomes" id="UP000824890">
    <property type="component" value="Unassembled WGS sequence"/>
</dbReference>
<keyword evidence="11" id="KW-1185">Reference proteome</keyword>
<keyword evidence="4" id="KW-0150">Chloroplast</keyword>
<evidence type="ECO:0000256" key="7">
    <source>
        <dbReference type="ARBA" id="ARBA00023121"/>
    </source>
</evidence>
<evidence type="ECO:0000313" key="10">
    <source>
        <dbReference type="EMBL" id="KAH0871290.1"/>
    </source>
</evidence>
<evidence type="ECO:0000256" key="2">
    <source>
        <dbReference type="ARBA" id="ARBA00005567"/>
    </source>
</evidence>
<dbReference type="Pfam" id="PF00106">
    <property type="entry name" value="adh_short"/>
    <property type="match status" value="1"/>
</dbReference>
<dbReference type="InterPro" id="IPR014352">
    <property type="entry name" value="FERM/acyl-CoA-bd_prot_sf"/>
</dbReference>
<dbReference type="Pfam" id="PF00887">
    <property type="entry name" value="ACBP"/>
    <property type="match status" value="1"/>
</dbReference>
<keyword evidence="5" id="KW-0934">Plastid</keyword>
<evidence type="ECO:0000313" key="11">
    <source>
        <dbReference type="Proteomes" id="UP000824890"/>
    </source>
</evidence>
<evidence type="ECO:0000256" key="1">
    <source>
        <dbReference type="ARBA" id="ARBA00004229"/>
    </source>
</evidence>
<dbReference type="PANTHER" id="PTHR24320:SF200">
    <property type="entry name" value="DEHYDROGENASE_REDUCTASE SDR FAMILY MEMBER FEY"/>
    <property type="match status" value="1"/>
</dbReference>
<dbReference type="SUPFAM" id="SSF51735">
    <property type="entry name" value="NAD(P)-binding Rossmann-fold domains"/>
    <property type="match status" value="1"/>
</dbReference>
<evidence type="ECO:0000256" key="6">
    <source>
        <dbReference type="ARBA" id="ARBA00023002"/>
    </source>
</evidence>
<dbReference type="SUPFAM" id="SSF47027">
    <property type="entry name" value="Acyl-CoA binding protein"/>
    <property type="match status" value="1"/>
</dbReference>
<feature type="compositionally biased region" description="Basic and acidic residues" evidence="8">
    <location>
        <begin position="465"/>
        <end position="477"/>
    </location>
</feature>
<accession>A0ABQ7YTU0</accession>
<dbReference type="InterPro" id="IPR002347">
    <property type="entry name" value="SDR_fam"/>
</dbReference>
<comment type="similarity">
    <text evidence="2">Belongs to the ACBP family.</text>
</comment>
<dbReference type="Gene3D" id="1.20.80.10">
    <property type="match status" value="1"/>
</dbReference>
<evidence type="ECO:0000256" key="3">
    <source>
        <dbReference type="ARBA" id="ARBA00006484"/>
    </source>
</evidence>
<dbReference type="InterPro" id="IPR000582">
    <property type="entry name" value="Acyl-CoA-binding_protein"/>
</dbReference>
<organism evidence="10 11">
    <name type="scientific">Brassica napus</name>
    <name type="common">Rape</name>
    <dbReference type="NCBI Taxonomy" id="3708"/>
    <lineage>
        <taxon>Eukaryota</taxon>
        <taxon>Viridiplantae</taxon>
        <taxon>Streptophyta</taxon>
        <taxon>Embryophyta</taxon>
        <taxon>Tracheophyta</taxon>
        <taxon>Spermatophyta</taxon>
        <taxon>Magnoliopsida</taxon>
        <taxon>eudicotyledons</taxon>
        <taxon>Gunneridae</taxon>
        <taxon>Pentapetalae</taxon>
        <taxon>rosids</taxon>
        <taxon>malvids</taxon>
        <taxon>Brassicales</taxon>
        <taxon>Brassicaceae</taxon>
        <taxon>Brassiceae</taxon>
        <taxon>Brassica</taxon>
    </lineage>
</organism>
<dbReference type="PROSITE" id="PS51228">
    <property type="entry name" value="ACB_2"/>
    <property type="match status" value="1"/>
</dbReference>
<comment type="caution">
    <text evidence="10">The sequence shown here is derived from an EMBL/GenBank/DDBJ whole genome shotgun (WGS) entry which is preliminary data.</text>
</comment>
<reference evidence="10 11" key="1">
    <citation type="submission" date="2021-05" db="EMBL/GenBank/DDBJ databases">
        <title>Genome Assembly of Synthetic Allotetraploid Brassica napus Reveals Homoeologous Exchanges between Subgenomes.</title>
        <authorList>
            <person name="Davis J.T."/>
        </authorList>
    </citation>
    <scope>NUCLEOTIDE SEQUENCE [LARGE SCALE GENOMIC DNA]</scope>
    <source>
        <strain evidence="11">cv. Da-Ae</strain>
        <tissue evidence="10">Seedling</tissue>
    </source>
</reference>
<comment type="similarity">
    <text evidence="3">Belongs to the short-chain dehydrogenases/reductases (SDR) family.</text>
</comment>
<evidence type="ECO:0000256" key="4">
    <source>
        <dbReference type="ARBA" id="ARBA00022528"/>
    </source>
</evidence>
<dbReference type="InterPro" id="IPR036291">
    <property type="entry name" value="NAD(P)-bd_dom_sf"/>
</dbReference>
<comment type="subcellular location">
    <subcellularLocation>
        <location evidence="1">Plastid</location>
        <location evidence="1">Chloroplast</location>
    </subcellularLocation>
</comment>
<proteinExistence type="inferred from homology"/>